<feature type="compositionally biased region" description="Polar residues" evidence="9">
    <location>
        <begin position="900"/>
        <end position="927"/>
    </location>
</feature>
<dbReference type="KEGG" id="bnn:FOA43_000287"/>
<keyword evidence="6" id="KW-0445">Lipid transport</keyword>
<dbReference type="PROSITE" id="PS51847">
    <property type="entry name" value="SMP"/>
    <property type="match status" value="1"/>
</dbReference>
<feature type="compositionally biased region" description="Polar residues" evidence="9">
    <location>
        <begin position="728"/>
        <end position="739"/>
    </location>
</feature>
<feature type="region of interest" description="Disordered" evidence="9">
    <location>
        <begin position="856"/>
        <end position="944"/>
    </location>
</feature>
<gene>
    <name evidence="12" type="ORF">FOA43_000287</name>
</gene>
<dbReference type="Gene3D" id="2.30.29.30">
    <property type="entry name" value="Pleckstrin-homology domain (PH domain)/Phosphotyrosine-binding domain (PTB)"/>
    <property type="match status" value="1"/>
</dbReference>
<reference evidence="12" key="1">
    <citation type="submission" date="2020-10" db="EMBL/GenBank/DDBJ databases">
        <authorList>
            <person name="Roach M.J.R."/>
        </authorList>
    </citation>
    <scope>NUCLEOTIDE SEQUENCE</scope>
    <source>
        <strain evidence="12">CBS 1945</strain>
    </source>
</reference>
<dbReference type="GeneID" id="62193688"/>
<evidence type="ECO:0000256" key="4">
    <source>
        <dbReference type="ARBA" id="ARBA00022824"/>
    </source>
</evidence>
<proteinExistence type="predicted"/>
<dbReference type="Pfam" id="PF10296">
    <property type="entry name" value="MMM1"/>
    <property type="match status" value="1"/>
</dbReference>
<keyword evidence="3 10" id="KW-0812">Transmembrane</keyword>
<feature type="compositionally biased region" description="Low complexity" evidence="9">
    <location>
        <begin position="613"/>
        <end position="624"/>
    </location>
</feature>
<dbReference type="PANTHER" id="PTHR13466">
    <property type="entry name" value="TEX2 PROTEIN-RELATED"/>
    <property type="match status" value="1"/>
</dbReference>
<evidence type="ECO:0000256" key="2">
    <source>
        <dbReference type="ARBA" id="ARBA00022448"/>
    </source>
</evidence>
<dbReference type="GO" id="GO:0015914">
    <property type="term" value="P:phospholipid transport"/>
    <property type="evidence" value="ECO:0007669"/>
    <property type="project" value="TreeGrafter"/>
</dbReference>
<dbReference type="CDD" id="cd21675">
    <property type="entry name" value="SMP_TEX2"/>
    <property type="match status" value="1"/>
</dbReference>
<keyword evidence="8 10" id="KW-0472">Membrane</keyword>
<evidence type="ECO:0000256" key="3">
    <source>
        <dbReference type="ARBA" id="ARBA00022692"/>
    </source>
</evidence>
<keyword evidence="7" id="KW-0446">Lipid-binding</keyword>
<dbReference type="GO" id="GO:0008289">
    <property type="term" value="F:lipid binding"/>
    <property type="evidence" value="ECO:0007669"/>
    <property type="project" value="UniProtKB-KW"/>
</dbReference>
<feature type="region of interest" description="Disordered" evidence="9">
    <location>
        <begin position="564"/>
        <end position="626"/>
    </location>
</feature>
<name>A0A875RWV4_EENNA</name>
<feature type="region of interest" description="Disordered" evidence="9">
    <location>
        <begin position="104"/>
        <end position="124"/>
    </location>
</feature>
<dbReference type="GO" id="GO:0005789">
    <property type="term" value="C:endoplasmic reticulum membrane"/>
    <property type="evidence" value="ECO:0007669"/>
    <property type="project" value="UniProtKB-SubCell"/>
</dbReference>
<feature type="region of interest" description="Disordered" evidence="9">
    <location>
        <begin position="681"/>
        <end position="744"/>
    </location>
</feature>
<organism evidence="12 13">
    <name type="scientific">Eeniella nana</name>
    <name type="common">Yeast</name>
    <name type="synonym">Brettanomyces nanus</name>
    <dbReference type="NCBI Taxonomy" id="13502"/>
    <lineage>
        <taxon>Eukaryota</taxon>
        <taxon>Fungi</taxon>
        <taxon>Dikarya</taxon>
        <taxon>Ascomycota</taxon>
        <taxon>Saccharomycotina</taxon>
        <taxon>Pichiomycetes</taxon>
        <taxon>Pichiales</taxon>
        <taxon>Pichiaceae</taxon>
        <taxon>Brettanomyces</taxon>
    </lineage>
</organism>
<feature type="region of interest" description="Disordered" evidence="9">
    <location>
        <begin position="37"/>
        <end position="63"/>
    </location>
</feature>
<evidence type="ECO:0000313" key="12">
    <source>
        <dbReference type="EMBL" id="QPG72983.1"/>
    </source>
</evidence>
<dbReference type="InterPro" id="IPR031468">
    <property type="entry name" value="SMP_LBD"/>
</dbReference>
<evidence type="ECO:0000256" key="8">
    <source>
        <dbReference type="ARBA" id="ARBA00023136"/>
    </source>
</evidence>
<dbReference type="SUPFAM" id="SSF50729">
    <property type="entry name" value="PH domain-like"/>
    <property type="match status" value="1"/>
</dbReference>
<dbReference type="Proteomes" id="UP000662931">
    <property type="component" value="Chromosome 1"/>
</dbReference>
<dbReference type="InterPro" id="IPR019411">
    <property type="entry name" value="MMM1_dom"/>
</dbReference>
<evidence type="ECO:0000313" key="13">
    <source>
        <dbReference type="Proteomes" id="UP000662931"/>
    </source>
</evidence>
<dbReference type="RefSeq" id="XP_038776548.1">
    <property type="nucleotide sequence ID" value="XM_038920620.1"/>
</dbReference>
<evidence type="ECO:0000259" key="11">
    <source>
        <dbReference type="PROSITE" id="PS51847"/>
    </source>
</evidence>
<sequence>MIQLLWYVVFYIVGGVTLAPLVLVSLWISSPKAQITEEDKARDETKKSENESQRKGNPKGYSTLKSTEVYYDEDLDVKAEFEGWLTVTHEFYTLPEIQADQYRSNASFNGNPTENTSDSSSNGTGFIRMVKEIGNNSSKDPQPDVGGSDAHQLKQVRKRSRFFAVLKHKNLFLYRDETRKDVQHVIVLNSYFVTMWPRNLVDARLFTKYTAICLLKKQVSQPTNNKPKPLSTKELLYLLHKGSQNTALPAGSYFLYGDTNHDKEDWYFAILRATSVADSVSNGTDDDLLNSTLNAKPLFFNTSHMIDLLQTINSTEGQLSTKWINALIGRLFLSVYKTDAFKQGFKKKFDEKLRRIRTPGFLDELQIGHINVGKSAPFITHPRMKHLTPEGDLELEMVIDYSGGLTVEIATKVFLNLGAHFRQREFDVNLKVILRKLHGDLLVKMKPLPSTRIWYTFKSMPEIDLEIEPVVSSRTVNYNLVTNILDKRFKDAIRTTLVYPFMDDILFFDTSKEIFRGGIWDHSQTASKSKAISKNVELDQASENAPTSSSNTTEAFVEIAADFGNHESTGPTSTSVSGTDDSNTVTTPFAEAPPPELVIENEDGDADSVSNASMHSHSPSVTSSFQKYTTGGKNIIRKYSSFGSNSDSHTDTEKSELSQAAVQIKNGVNTSVSKFRQWYSKKTSSETHSRSGSSENNYNPPEMITSRRKRDSSLSSSIISMEGSESITGNQAQINISESPPSPEMFISENLRRQRHDPDEYMEVLGSQSVVSPVLDDKTIDAKSTDTLQSFSVHNVQDTIPAQAGMSVWENSLKTAEKLHHAPDIGDSATTETITAPENTEYVAVEPFASADTTTMTPLKKVIPPPLPQRQVPTLEKINTPPKLPSRSLTTHRKPPPATMPSTLPASSTGEPQEALNSSNAGSSPNSLLDVATLPKAPDPSTVL</sequence>
<feature type="domain" description="SMP-LTD" evidence="11">
    <location>
        <begin position="317"/>
        <end position="508"/>
    </location>
</feature>
<keyword evidence="2" id="KW-0813">Transport</keyword>
<feature type="compositionally biased region" description="Low complexity" evidence="9">
    <location>
        <begin position="568"/>
        <end position="587"/>
    </location>
</feature>
<accession>A0A875RWV4</accession>
<feature type="compositionally biased region" description="Basic and acidic residues" evidence="9">
    <location>
        <begin position="37"/>
        <end position="54"/>
    </location>
</feature>
<feature type="transmembrane region" description="Helical" evidence="10">
    <location>
        <begin position="7"/>
        <end position="28"/>
    </location>
</feature>
<dbReference type="OrthoDB" id="26740at2759"/>
<evidence type="ECO:0000256" key="9">
    <source>
        <dbReference type="SAM" id="MobiDB-lite"/>
    </source>
</evidence>
<dbReference type="PANTHER" id="PTHR13466:SF19">
    <property type="entry name" value="NUCLEUS-VACUOLE JUNCTION PROTEIN 2"/>
    <property type="match status" value="1"/>
</dbReference>
<dbReference type="GO" id="GO:1990456">
    <property type="term" value="P:mitochondrion-endoplasmic reticulum membrane tethering"/>
    <property type="evidence" value="ECO:0007669"/>
    <property type="project" value="TreeGrafter"/>
</dbReference>
<dbReference type="EMBL" id="CP064812">
    <property type="protein sequence ID" value="QPG72983.1"/>
    <property type="molecule type" value="Genomic_DNA"/>
</dbReference>
<evidence type="ECO:0000256" key="10">
    <source>
        <dbReference type="SAM" id="Phobius"/>
    </source>
</evidence>
<dbReference type="GO" id="GO:0032865">
    <property type="term" value="C:ERMES complex"/>
    <property type="evidence" value="ECO:0007669"/>
    <property type="project" value="TreeGrafter"/>
</dbReference>
<evidence type="ECO:0000256" key="5">
    <source>
        <dbReference type="ARBA" id="ARBA00022989"/>
    </source>
</evidence>
<comment type="subcellular location">
    <subcellularLocation>
        <location evidence="1">Endoplasmic reticulum membrane</location>
    </subcellularLocation>
</comment>
<evidence type="ECO:0000256" key="1">
    <source>
        <dbReference type="ARBA" id="ARBA00004586"/>
    </source>
</evidence>
<evidence type="ECO:0000256" key="7">
    <source>
        <dbReference type="ARBA" id="ARBA00023121"/>
    </source>
</evidence>
<keyword evidence="5 10" id="KW-1133">Transmembrane helix</keyword>
<dbReference type="Pfam" id="PF15413">
    <property type="entry name" value="PH_11"/>
    <property type="match status" value="1"/>
</dbReference>
<protein>
    <recommendedName>
        <fullName evidence="11">SMP-LTD domain-containing protein</fullName>
    </recommendedName>
</protein>
<dbReference type="InterPro" id="IPR011993">
    <property type="entry name" value="PH-like_dom_sf"/>
</dbReference>
<feature type="compositionally biased region" description="Low complexity" evidence="9">
    <location>
        <begin position="713"/>
        <end position="727"/>
    </location>
</feature>
<keyword evidence="4" id="KW-0256">Endoplasmic reticulum</keyword>
<evidence type="ECO:0000256" key="6">
    <source>
        <dbReference type="ARBA" id="ARBA00023055"/>
    </source>
</evidence>
<dbReference type="AlphaFoldDB" id="A0A875RWV4"/>
<keyword evidence="13" id="KW-1185">Reference proteome</keyword>